<dbReference type="SMART" id="SM00387">
    <property type="entry name" value="HATPase_c"/>
    <property type="match status" value="1"/>
</dbReference>
<dbReference type="InterPro" id="IPR003661">
    <property type="entry name" value="HisK_dim/P_dom"/>
</dbReference>
<dbReference type="Gene3D" id="3.30.565.10">
    <property type="entry name" value="Histidine kinase-like ATPase, C-terminal domain"/>
    <property type="match status" value="1"/>
</dbReference>
<dbReference type="SUPFAM" id="SSF55874">
    <property type="entry name" value="ATPase domain of HSP90 chaperone/DNA topoisomerase II/histidine kinase"/>
    <property type="match status" value="1"/>
</dbReference>
<dbReference type="RefSeq" id="XP_070911765.1">
    <property type="nucleotide sequence ID" value="XM_071055664.1"/>
</dbReference>
<dbReference type="PANTHER" id="PTHR43719">
    <property type="entry name" value="TWO-COMPONENT HISTIDINE KINASE"/>
    <property type="match status" value="1"/>
</dbReference>
<dbReference type="Pfam" id="PF02518">
    <property type="entry name" value="HATPase_c"/>
    <property type="match status" value="1"/>
</dbReference>
<keyword evidence="7" id="KW-0808">Transferase</keyword>
<name>A0ABQ0FX02_9PEZI</name>
<protein>
    <submittedName>
        <fullName evidence="7">Histidine protein kinase NIK1</fullName>
    </submittedName>
</protein>
<dbReference type="Gene3D" id="1.10.287.130">
    <property type="match status" value="1"/>
</dbReference>
<feature type="domain" description="Histidine kinase" evidence="4">
    <location>
        <begin position="1002"/>
        <end position="1276"/>
    </location>
</feature>
<dbReference type="EMBL" id="BAAFSV010000001">
    <property type="protein sequence ID" value="GAB1310032.1"/>
    <property type="molecule type" value="Genomic_DNA"/>
</dbReference>
<keyword evidence="8" id="KW-1185">Reference proteome</keyword>
<dbReference type="InterPro" id="IPR000014">
    <property type="entry name" value="PAS"/>
</dbReference>
<dbReference type="InterPro" id="IPR036097">
    <property type="entry name" value="HisK_dim/P_sf"/>
</dbReference>
<dbReference type="SUPFAM" id="SSF52172">
    <property type="entry name" value="CheY-like"/>
    <property type="match status" value="1"/>
</dbReference>
<keyword evidence="1 2" id="KW-0597">Phosphoprotein</keyword>
<dbReference type="GO" id="GO:0016301">
    <property type="term" value="F:kinase activity"/>
    <property type="evidence" value="ECO:0007669"/>
    <property type="project" value="UniProtKB-KW"/>
</dbReference>
<evidence type="ECO:0000256" key="3">
    <source>
        <dbReference type="SAM" id="MobiDB-lite"/>
    </source>
</evidence>
<dbReference type="Proteomes" id="UP001628179">
    <property type="component" value="Unassembled WGS sequence"/>
</dbReference>
<evidence type="ECO:0000259" key="5">
    <source>
        <dbReference type="PROSITE" id="PS50110"/>
    </source>
</evidence>
<dbReference type="GeneID" id="98170987"/>
<dbReference type="CDD" id="cd00130">
    <property type="entry name" value="PAS"/>
    <property type="match status" value="1"/>
</dbReference>
<dbReference type="SMART" id="SM00448">
    <property type="entry name" value="REC"/>
    <property type="match status" value="1"/>
</dbReference>
<feature type="domain" description="PAC" evidence="6">
    <location>
        <begin position="932"/>
        <end position="984"/>
    </location>
</feature>
<comment type="caution">
    <text evidence="7">The sequence shown here is derived from an EMBL/GenBank/DDBJ whole genome shotgun (WGS) entry which is preliminary data.</text>
</comment>
<evidence type="ECO:0000259" key="4">
    <source>
        <dbReference type="PROSITE" id="PS50109"/>
    </source>
</evidence>
<feature type="region of interest" description="Disordered" evidence="3">
    <location>
        <begin position="21"/>
        <end position="160"/>
    </location>
</feature>
<gene>
    <name evidence="7" type="ORF">MFIFM68171_00242</name>
</gene>
<organism evidence="7 8">
    <name type="scientific">Madurella fahalii</name>
    <dbReference type="NCBI Taxonomy" id="1157608"/>
    <lineage>
        <taxon>Eukaryota</taxon>
        <taxon>Fungi</taxon>
        <taxon>Dikarya</taxon>
        <taxon>Ascomycota</taxon>
        <taxon>Pezizomycotina</taxon>
        <taxon>Sordariomycetes</taxon>
        <taxon>Sordariomycetidae</taxon>
        <taxon>Sordariales</taxon>
        <taxon>Sordariales incertae sedis</taxon>
        <taxon>Madurella</taxon>
    </lineage>
</organism>
<dbReference type="InterPro" id="IPR035965">
    <property type="entry name" value="PAS-like_dom_sf"/>
</dbReference>
<dbReference type="SUPFAM" id="SSF47384">
    <property type="entry name" value="Homodimeric domain of signal transducing histidine kinase"/>
    <property type="match status" value="1"/>
</dbReference>
<dbReference type="CDD" id="cd17546">
    <property type="entry name" value="REC_hyHK_CKI1_RcsC-like"/>
    <property type="match status" value="1"/>
</dbReference>
<dbReference type="Pfam" id="PF26131">
    <property type="entry name" value="PAS-like"/>
    <property type="match status" value="1"/>
</dbReference>
<dbReference type="Gene3D" id="3.40.50.2300">
    <property type="match status" value="1"/>
</dbReference>
<dbReference type="Pfam" id="PF13426">
    <property type="entry name" value="PAS_9"/>
    <property type="match status" value="1"/>
</dbReference>
<dbReference type="PROSITE" id="PS50110">
    <property type="entry name" value="RESPONSE_REGULATORY"/>
    <property type="match status" value="1"/>
</dbReference>
<dbReference type="CDD" id="cd00082">
    <property type="entry name" value="HisKA"/>
    <property type="match status" value="1"/>
</dbReference>
<evidence type="ECO:0000256" key="1">
    <source>
        <dbReference type="ARBA" id="ARBA00022553"/>
    </source>
</evidence>
<evidence type="ECO:0000313" key="7">
    <source>
        <dbReference type="EMBL" id="GAB1310032.1"/>
    </source>
</evidence>
<dbReference type="NCBIfam" id="TIGR00229">
    <property type="entry name" value="sensory_box"/>
    <property type="match status" value="1"/>
</dbReference>
<dbReference type="InterPro" id="IPR050956">
    <property type="entry name" value="2C_system_His_kinase"/>
</dbReference>
<dbReference type="InterPro" id="IPR001789">
    <property type="entry name" value="Sig_transdc_resp-reg_receiver"/>
</dbReference>
<dbReference type="PROSITE" id="PS50109">
    <property type="entry name" value="HIS_KIN"/>
    <property type="match status" value="1"/>
</dbReference>
<dbReference type="InterPro" id="IPR036890">
    <property type="entry name" value="HATPase_C_sf"/>
</dbReference>
<dbReference type="SUPFAM" id="SSF55785">
    <property type="entry name" value="PYP-like sensor domain (PAS domain)"/>
    <property type="match status" value="1"/>
</dbReference>
<reference evidence="7 8" key="1">
    <citation type="submission" date="2024-09" db="EMBL/GenBank/DDBJ databases">
        <title>Itraconazole resistance in Madurella fahalii resulting from another homologue of gene encoding cytochrome P450 14-alpha sterol demethylase (CYP51).</title>
        <authorList>
            <person name="Yoshioka I."/>
            <person name="Fahal A.H."/>
            <person name="Kaneko S."/>
            <person name="Yaguchi T."/>
        </authorList>
    </citation>
    <scope>NUCLEOTIDE SEQUENCE [LARGE SCALE GENOMIC DNA]</scope>
    <source>
        <strain evidence="7 8">IFM 68171</strain>
    </source>
</reference>
<sequence>MTLEDVLEPCISPSLHAAALGSQVPSAPASPHQLRPILSSPVPGSSADPLACSTPRSSSSRLAEGTPARPTTENRAGECVQDPDISRHGLAAPDLARDIQGASPQPTGTPAWPIPKAPSPDTAIGPPAASSGKRPSAADKCATQPLGSPTKKPRLVAPGNLSLPPFPEIWDQRDSSPNPVMSPLFFSKSPKPPMNRLSSFPSVDAARSMMGGQENASRVTTLRLPKAQVSAASPPRSSGSPGSWSPTELSSLSRSPDGWPPPSTIQLLQGIGVVELLEQDDRPTFVIDLNDPANFRSGPLHMMFANAALRTAPGVLGLLQQDTAASGHNPEFPGFRAWAVSLVREKEGQYVAAPTVTYAGLLWTSSTLRRRFRIIRGSGFTASATPTSPSPAPQRSPAADQKMNGAWPVDGPRERNDYFGQPIDGHVRAHSEPRRRPEPIPDAVVRPFDDLALATPLLPQLQTTFDWTRIPADEPSLSAHHQFARSIDWGSTPLGPVESWPPELRIMTNMIMGSPHPAALYWGKDYVAIYNEAYISLAGQKHPQLMGSRYRDIWPEIWDEIEPVFESAWNEGRATMKYDDCLFITRHGFLEETFFNWAIIPLVGGDGTVVALYNPAFDNTLRRINERRMLTLREIGITTSQARDVKSFWEQLQKGLEYNEFDVPFALIYSVGEDVESEVSSMNSGSLSNPPQIVLEGSVGVPQGHPCAIMSIDLRRSEEGFAPYMRESMAQSASPVILSEEDGTLPAGLLQGLSWRGFGDSCRTVVVFPVHPTTAGDMVVGFIVLGVNPRRHYDGDYQLFISLLSRQLATSLASVVLFEEEIKRGQRAARLAALDRQELSLQLHLRTQEAVESEYRFARMAEFGPVGLFIADSNGHINYCNEMWYKISGLDRTTTTLDAWMHSIRDEDRLGAESAWRRLVEEKRAVTHEFRFKGSRELIDGHSVDIWALLSAYPEKDEAGELKSIFGCITDISQQKWAEAFQKQRREEAVEMKRQQENFIDITSHEMRNPLSAILQCADEISSSLARYKQGSALAQAQAPAALSLLVDSCIEAAGTISLCANHQKRIVDDILTLSKLDSNLLLVTPVDVQPVKVVQEVLKIFEAELISNGIEGQFCVEQSYRDLAIDWVKLDPSRLRQVLINLMTNAIKFTQGRPTRSIVVSLGASKDVAVDGQSYIPPRHPNQGDITDDADWADGEKTNLHLAVSDTGPGLDENEKKTLFQRFSQTSPRTHVQYGGSGLGLFICRILTELQGGQIGVHSQKGLGSTFFFYIKSRKSHPPLTVSPAGTSTPNNVPPSPLRIVPPMQSQSIIASPATSATEPIHKQPVLSSPTRGCNVKRLDVLIVEDNLVNQKVLQRQLQIFGNNTYVANHGGEALAAIRRSRFWNESAAVQNRPFWLSSMDTEPGGCGDGEDIPNISVILMDLEMPVMDGMSCTREIRRLEQEGLITRHIPIIAVTAYARPEQVESAKAAGVDDVISKPFRIPELIPKIEELVEKYTIPSWP</sequence>
<evidence type="ECO:0000313" key="8">
    <source>
        <dbReference type="Proteomes" id="UP001628179"/>
    </source>
</evidence>
<feature type="domain" description="Response regulatory" evidence="5">
    <location>
        <begin position="1341"/>
        <end position="1494"/>
    </location>
</feature>
<dbReference type="InterPro" id="IPR005467">
    <property type="entry name" value="His_kinase_dom"/>
</dbReference>
<dbReference type="InterPro" id="IPR003594">
    <property type="entry name" value="HATPase_dom"/>
</dbReference>
<dbReference type="InterPro" id="IPR000700">
    <property type="entry name" value="PAS-assoc_C"/>
</dbReference>
<dbReference type="SMART" id="SM00388">
    <property type="entry name" value="HisKA"/>
    <property type="match status" value="1"/>
</dbReference>
<proteinExistence type="predicted"/>
<feature type="modified residue" description="4-aspartylphosphate" evidence="2">
    <location>
        <position position="1423"/>
    </location>
</feature>
<evidence type="ECO:0000256" key="2">
    <source>
        <dbReference type="PROSITE-ProRule" id="PRU00169"/>
    </source>
</evidence>
<dbReference type="InterPro" id="IPR011006">
    <property type="entry name" value="CheY-like_superfamily"/>
</dbReference>
<accession>A0ABQ0FX02</accession>
<dbReference type="PROSITE" id="PS50113">
    <property type="entry name" value="PAC"/>
    <property type="match status" value="1"/>
</dbReference>
<dbReference type="Pfam" id="PF00072">
    <property type="entry name" value="Response_reg"/>
    <property type="match status" value="1"/>
</dbReference>
<keyword evidence="7" id="KW-0418">Kinase</keyword>
<dbReference type="PANTHER" id="PTHR43719:SF30">
    <property type="entry name" value="TWO-COMPONENT SYSTEM RESPONSE REGULATOR"/>
    <property type="match status" value="1"/>
</dbReference>
<evidence type="ECO:0000259" key="6">
    <source>
        <dbReference type="PROSITE" id="PS50113"/>
    </source>
</evidence>
<dbReference type="PRINTS" id="PR00344">
    <property type="entry name" value="BCTRLSENSOR"/>
</dbReference>
<feature type="region of interest" description="Disordered" evidence="3">
    <location>
        <begin position="226"/>
        <end position="263"/>
    </location>
</feature>
<dbReference type="Gene3D" id="3.30.450.20">
    <property type="entry name" value="PAS domain"/>
    <property type="match status" value="2"/>
</dbReference>
<dbReference type="InterPro" id="IPR004358">
    <property type="entry name" value="Sig_transdc_His_kin-like_C"/>
</dbReference>
<dbReference type="InterPro" id="IPR058846">
    <property type="entry name" value="PAS-like"/>
</dbReference>
<feature type="region of interest" description="Disordered" evidence="3">
    <location>
        <begin position="380"/>
        <end position="405"/>
    </location>
</feature>
<feature type="compositionally biased region" description="Low complexity" evidence="3">
    <location>
        <begin position="230"/>
        <end position="246"/>
    </location>
</feature>